<organism evidence="5">
    <name type="scientific">Strongyloides stercoralis</name>
    <name type="common">Threadworm</name>
    <dbReference type="NCBI Taxonomy" id="6248"/>
    <lineage>
        <taxon>Eukaryota</taxon>
        <taxon>Metazoa</taxon>
        <taxon>Ecdysozoa</taxon>
        <taxon>Nematoda</taxon>
        <taxon>Chromadorea</taxon>
        <taxon>Rhabditida</taxon>
        <taxon>Tylenchina</taxon>
        <taxon>Panagrolaimomorpha</taxon>
        <taxon>Strongyloidoidea</taxon>
        <taxon>Strongyloididae</taxon>
        <taxon>Strongyloides</taxon>
    </lineage>
</organism>
<dbReference type="Gene3D" id="2.40.128.20">
    <property type="match status" value="1"/>
</dbReference>
<keyword evidence="4" id="KW-1185">Reference proteome</keyword>
<protein>
    <submittedName>
        <fullName evidence="6">Cytosolic fatty-acid binding proteins domain-containing protein</fullName>
    </submittedName>
    <submittedName>
        <fullName evidence="5">FABP domain-containing protein</fullName>
    </submittedName>
</protein>
<comment type="similarity">
    <text evidence="1">Belongs to the calycin superfamily. Fatty-acid binding protein (FABP) family.</text>
</comment>
<keyword evidence="2" id="KW-0813">Transport</keyword>
<proteinExistence type="inferred from homology"/>
<dbReference type="AlphaFoldDB" id="A0A0K0EM23"/>
<dbReference type="WBParaSite" id="TCONS_00014386.p1">
    <property type="protein sequence ID" value="TCONS_00014386.p1"/>
    <property type="gene ID" value="XLOC_009596"/>
</dbReference>
<evidence type="ECO:0000313" key="5">
    <source>
        <dbReference type="WBParaSite" id="SSTP_0001051100.1"/>
    </source>
</evidence>
<evidence type="ECO:0000313" key="6">
    <source>
        <dbReference type="WBParaSite" id="TCONS_00014386.p1"/>
    </source>
</evidence>
<dbReference type="PANTHER" id="PTHR22725:SF9">
    <property type="entry name" value="FATTY ACID-BINDING PROTEIN HOMOLOG 3"/>
    <property type="match status" value="1"/>
</dbReference>
<evidence type="ECO:0000256" key="2">
    <source>
        <dbReference type="ARBA" id="ARBA00022448"/>
    </source>
</evidence>
<sequence length="153" mass="17828">MSSPTIPSQFLNKGFVEASATGCDEYMALKGMPWLIRKLVCRTLTKGYFKITTEEVEGVYKIELGVSKSRNSYTFRLNESFEDIGFDSKKHRILFTYENDKIIEKHTHLEGERVGTSDDIFYWYFNNEGSLISECSFEKDGVKKTWLRTFQQE</sequence>
<dbReference type="InterPro" id="IPR040094">
    <property type="entry name" value="Lbp1-4"/>
</dbReference>
<dbReference type="SUPFAM" id="SSF50814">
    <property type="entry name" value="Lipocalins"/>
    <property type="match status" value="1"/>
</dbReference>
<evidence type="ECO:0000256" key="3">
    <source>
        <dbReference type="ARBA" id="ARBA00023121"/>
    </source>
</evidence>
<dbReference type="GO" id="GO:0008289">
    <property type="term" value="F:lipid binding"/>
    <property type="evidence" value="ECO:0007669"/>
    <property type="project" value="UniProtKB-KW"/>
</dbReference>
<keyword evidence="3" id="KW-0446">Lipid-binding</keyword>
<dbReference type="InterPro" id="IPR012674">
    <property type="entry name" value="Calycin"/>
</dbReference>
<name>A0A0K0EM23_STRER</name>
<dbReference type="PANTHER" id="PTHR22725">
    <property type="entry name" value="FATTY ACID-BINDING PROTEIN HOMOLOG 1-RELATED-RELATED"/>
    <property type="match status" value="1"/>
</dbReference>
<dbReference type="WBParaSite" id="SSTP_0001051100.1">
    <property type="protein sequence ID" value="SSTP_0001051100.1"/>
    <property type="gene ID" value="SSTP_0001051100"/>
</dbReference>
<dbReference type="STRING" id="6248.A0A0K0EM23"/>
<accession>A0A0K0EM23</accession>
<dbReference type="Proteomes" id="UP000035681">
    <property type="component" value="Unplaced"/>
</dbReference>
<evidence type="ECO:0000256" key="1">
    <source>
        <dbReference type="ARBA" id="ARBA00008390"/>
    </source>
</evidence>
<evidence type="ECO:0000313" key="4">
    <source>
        <dbReference type="Proteomes" id="UP000035681"/>
    </source>
</evidence>
<reference evidence="5" key="1">
    <citation type="submission" date="2015-08" db="UniProtKB">
        <authorList>
            <consortium name="WormBaseParasite"/>
        </authorList>
    </citation>
    <scope>IDENTIFICATION</scope>
</reference>